<dbReference type="Pfam" id="PF14606">
    <property type="entry name" value="Lipase_GDSL_3"/>
    <property type="match status" value="1"/>
</dbReference>
<keyword evidence="3" id="KW-1185">Reference proteome</keyword>
<name>A0A399TA76_9BACT</name>
<dbReference type="Proteomes" id="UP000265926">
    <property type="component" value="Unassembled WGS sequence"/>
</dbReference>
<dbReference type="AlphaFoldDB" id="A0A399TA76"/>
<proteinExistence type="predicted"/>
<dbReference type="InterPro" id="IPR013830">
    <property type="entry name" value="SGNH_hydro"/>
</dbReference>
<evidence type="ECO:0000313" key="3">
    <source>
        <dbReference type="Proteomes" id="UP000265926"/>
    </source>
</evidence>
<dbReference type="InterPro" id="IPR036514">
    <property type="entry name" value="SGNH_hydro_sf"/>
</dbReference>
<dbReference type="Gene3D" id="3.40.50.1110">
    <property type="entry name" value="SGNH hydrolase"/>
    <property type="match status" value="1"/>
</dbReference>
<organism evidence="2 3">
    <name type="scientific">Maribellus luteus</name>
    <dbReference type="NCBI Taxonomy" id="2305463"/>
    <lineage>
        <taxon>Bacteria</taxon>
        <taxon>Pseudomonadati</taxon>
        <taxon>Bacteroidota</taxon>
        <taxon>Bacteroidia</taxon>
        <taxon>Marinilabiliales</taxon>
        <taxon>Prolixibacteraceae</taxon>
        <taxon>Maribellus</taxon>
    </lineage>
</organism>
<reference evidence="2 3" key="1">
    <citation type="submission" date="2018-08" db="EMBL/GenBank/DDBJ databases">
        <title>Pallidiluteibacterium maritimus gen. nov., sp. nov., isolated from coastal sediment.</title>
        <authorList>
            <person name="Zhou L.Y."/>
        </authorList>
    </citation>
    <scope>NUCLEOTIDE SEQUENCE [LARGE SCALE GENOMIC DNA]</scope>
    <source>
        <strain evidence="2 3">XSD2</strain>
    </source>
</reference>
<accession>A0A399TA76</accession>
<dbReference type="SUPFAM" id="SSF52266">
    <property type="entry name" value="SGNH hydrolase"/>
    <property type="match status" value="1"/>
</dbReference>
<dbReference type="EMBL" id="QWGR01000001">
    <property type="protein sequence ID" value="RIJ50873.1"/>
    <property type="molecule type" value="Genomic_DNA"/>
</dbReference>
<protein>
    <recommendedName>
        <fullName evidence="1">SGNH hydrolase-type esterase domain-containing protein</fullName>
    </recommendedName>
</protein>
<evidence type="ECO:0000313" key="2">
    <source>
        <dbReference type="EMBL" id="RIJ50873.1"/>
    </source>
</evidence>
<evidence type="ECO:0000259" key="1">
    <source>
        <dbReference type="Pfam" id="PF14606"/>
    </source>
</evidence>
<comment type="caution">
    <text evidence="2">The sequence shown here is derived from an EMBL/GenBank/DDBJ whole genome shotgun (WGS) entry which is preliminary data.</text>
</comment>
<feature type="domain" description="SGNH hydrolase-type esterase" evidence="1">
    <location>
        <begin position="5"/>
        <end position="54"/>
    </location>
</feature>
<sequence>MDGYLQRIKRLGIKDVYYLKTDGLIGSDHEATVDGSHLSDLGMTRLAEKIGDKIAEIVKLQ</sequence>
<dbReference type="GO" id="GO:0016788">
    <property type="term" value="F:hydrolase activity, acting on ester bonds"/>
    <property type="evidence" value="ECO:0007669"/>
    <property type="project" value="UniProtKB-ARBA"/>
</dbReference>
<gene>
    <name evidence="2" type="ORF">D1614_01035</name>
</gene>
<dbReference type="OrthoDB" id="6044697at2"/>